<dbReference type="AlphaFoldDB" id="A0A918T7U9"/>
<gene>
    <name evidence="2" type="ORF">GCM10010305_57810</name>
</gene>
<keyword evidence="1" id="KW-1133">Transmembrane helix</keyword>
<evidence type="ECO:0000256" key="1">
    <source>
        <dbReference type="SAM" id="Phobius"/>
    </source>
</evidence>
<accession>A0A918T7U9</accession>
<evidence type="ECO:0000313" key="3">
    <source>
        <dbReference type="Proteomes" id="UP000644020"/>
    </source>
</evidence>
<comment type="caution">
    <text evidence="2">The sequence shown here is derived from an EMBL/GenBank/DDBJ whole genome shotgun (WGS) entry which is preliminary data.</text>
</comment>
<name>A0A918T7U9_9ACTN</name>
<reference evidence="2" key="1">
    <citation type="journal article" date="2014" name="Int. J. Syst. Evol. Microbiol.">
        <title>Complete genome sequence of Corynebacterium casei LMG S-19264T (=DSM 44701T), isolated from a smear-ripened cheese.</title>
        <authorList>
            <consortium name="US DOE Joint Genome Institute (JGI-PGF)"/>
            <person name="Walter F."/>
            <person name="Albersmeier A."/>
            <person name="Kalinowski J."/>
            <person name="Ruckert C."/>
        </authorList>
    </citation>
    <scope>NUCLEOTIDE SEQUENCE</scope>
    <source>
        <strain evidence="2">JCM 4518</strain>
    </source>
</reference>
<organism evidence="2 3">
    <name type="scientific">Streptomyces termitum</name>
    <dbReference type="NCBI Taxonomy" id="67368"/>
    <lineage>
        <taxon>Bacteria</taxon>
        <taxon>Bacillati</taxon>
        <taxon>Actinomycetota</taxon>
        <taxon>Actinomycetes</taxon>
        <taxon>Kitasatosporales</taxon>
        <taxon>Streptomycetaceae</taxon>
        <taxon>Streptomyces</taxon>
    </lineage>
</organism>
<feature type="transmembrane region" description="Helical" evidence="1">
    <location>
        <begin position="94"/>
        <end position="115"/>
    </location>
</feature>
<keyword evidence="1" id="KW-0472">Membrane</keyword>
<protein>
    <submittedName>
        <fullName evidence="2">Uncharacterized protein</fullName>
    </submittedName>
</protein>
<dbReference type="Proteomes" id="UP000644020">
    <property type="component" value="Unassembled WGS sequence"/>
</dbReference>
<feature type="transmembrane region" description="Helical" evidence="1">
    <location>
        <begin position="56"/>
        <end position="74"/>
    </location>
</feature>
<evidence type="ECO:0000313" key="2">
    <source>
        <dbReference type="EMBL" id="GHB07134.1"/>
    </source>
</evidence>
<dbReference type="EMBL" id="BMUL01000022">
    <property type="protein sequence ID" value="GHB07134.1"/>
    <property type="molecule type" value="Genomic_DNA"/>
</dbReference>
<keyword evidence="1" id="KW-0812">Transmembrane</keyword>
<feature type="transmembrane region" description="Helical" evidence="1">
    <location>
        <begin position="26"/>
        <end position="44"/>
    </location>
</feature>
<keyword evidence="3" id="KW-1185">Reference proteome</keyword>
<sequence>MLTVLGILFAVVPVVVWVAIARSRSVGFPVGGVLFAGAGLLVGVQRGWIDAPGPDAHLVFTVLAPLLIACGAGLEGRNGSAPPPEWISRRNGAVGFLGAQFALTLVAGLLYALLISEGSDAPSARNLPALPPGITKIGEGTSCGSGGCWRTATVIGEDGLSHAEIIHALGLQREKCRPSGWLLDWRDVCVGARADGENVTVYAGWGY</sequence>
<proteinExistence type="predicted"/>
<dbReference type="RefSeq" id="WP_189982766.1">
    <property type="nucleotide sequence ID" value="NZ_BMUL01000022.1"/>
</dbReference>
<reference evidence="2" key="2">
    <citation type="submission" date="2020-09" db="EMBL/GenBank/DDBJ databases">
        <authorList>
            <person name="Sun Q."/>
            <person name="Ohkuma M."/>
        </authorList>
    </citation>
    <scope>NUCLEOTIDE SEQUENCE</scope>
    <source>
        <strain evidence="2">JCM 4518</strain>
    </source>
</reference>